<evidence type="ECO:0000313" key="6">
    <source>
        <dbReference type="Proteomes" id="UP000682202"/>
    </source>
</evidence>
<keyword evidence="2" id="KW-0378">Hydrolase</keyword>
<reference evidence="5" key="1">
    <citation type="submission" date="2019-12" db="EMBL/GenBank/DDBJ databases">
        <title>Mycobacterium spongiae sp. nov.</title>
        <authorList>
            <person name="Stinear T."/>
        </authorList>
    </citation>
    <scope>NUCLEOTIDE SEQUENCE</scope>
    <source>
        <strain evidence="5">FSD4b-SM</strain>
    </source>
</reference>
<comment type="caution">
    <text evidence="2">Lacks conserved residue(s) required for the propagation of feature annotation.</text>
</comment>
<keyword evidence="1 2" id="KW-0443">Lipid metabolism</keyword>
<dbReference type="Pfam" id="PF11856">
    <property type="entry name" value="DUF3376"/>
    <property type="match status" value="1"/>
</dbReference>
<dbReference type="PROSITE" id="PS51635">
    <property type="entry name" value="PNPLA"/>
    <property type="match status" value="1"/>
</dbReference>
<feature type="domain" description="PNPLA" evidence="4">
    <location>
        <begin position="20"/>
        <end position="289"/>
    </location>
</feature>
<feature type="active site" description="Proton acceptor" evidence="2">
    <location>
        <position position="276"/>
    </location>
</feature>
<evidence type="ECO:0000256" key="2">
    <source>
        <dbReference type="PROSITE-ProRule" id="PRU01161"/>
    </source>
</evidence>
<dbReference type="NCBIfam" id="TIGR03607">
    <property type="entry name" value="patatin-like protein"/>
    <property type="match status" value="1"/>
</dbReference>
<proteinExistence type="predicted"/>
<protein>
    <submittedName>
        <fullName evidence="5">Patatin-like protein</fullName>
    </submittedName>
</protein>
<dbReference type="InterPro" id="IPR019894">
    <property type="entry name" value="Patatin-related_protein"/>
</dbReference>
<dbReference type="Gene3D" id="3.40.1090.10">
    <property type="entry name" value="Cytosolic phospholipase A2 catalytic domain"/>
    <property type="match status" value="2"/>
</dbReference>
<evidence type="ECO:0000256" key="3">
    <source>
        <dbReference type="SAM" id="Phobius"/>
    </source>
</evidence>
<dbReference type="GO" id="GO:0016787">
    <property type="term" value="F:hydrolase activity"/>
    <property type="evidence" value="ECO:0007669"/>
    <property type="project" value="UniProtKB-UniRule"/>
</dbReference>
<feature type="transmembrane region" description="Helical" evidence="3">
    <location>
        <begin position="976"/>
        <end position="1001"/>
    </location>
</feature>
<feature type="transmembrane region" description="Helical" evidence="3">
    <location>
        <begin position="948"/>
        <end position="969"/>
    </location>
</feature>
<evidence type="ECO:0000313" key="5">
    <source>
        <dbReference type="EMBL" id="QUR66135.1"/>
    </source>
</evidence>
<dbReference type="InterPro" id="IPR002641">
    <property type="entry name" value="PNPLA_dom"/>
</dbReference>
<evidence type="ECO:0000259" key="4">
    <source>
        <dbReference type="PROSITE" id="PS51635"/>
    </source>
</evidence>
<dbReference type="EMBL" id="CP046600">
    <property type="protein sequence ID" value="QUR66135.1"/>
    <property type="molecule type" value="Genomic_DNA"/>
</dbReference>
<dbReference type="GO" id="GO:0016042">
    <property type="term" value="P:lipid catabolic process"/>
    <property type="evidence" value="ECO:0007669"/>
    <property type="project" value="UniProtKB-UniRule"/>
</dbReference>
<gene>
    <name evidence="5" type="ORF">F6B93_02700</name>
</gene>
<sequence>MALGGPSPVTERTQELRLATTMTGGVSLAIWMAGVAREINLLAQASQWRRVGGSFPADSRLSTESAASLRLYRELIDLLDLVVDVDILSGTSAGGINAALLAWSRVNGKDLGGLRDLWLDLGALTDLLRDPRDKNTPSLLYGDERMFAALATEIPKLDSGPFPPAAIPGDGCIPCTTVYITTTLLAGETSRFTDSFGTLVQDVNHRGLFTFTKAQLADDSTVPALALAARSSASFPLAFEPSFVPLWKPTPQKAKVPARPPMGHFTNFTRSHWVADGGLLDNQPINVLLKSVFDRPARRPVRRVLLYVVPSGGPAPDLVADPAPDNVAKPLGLVDALLKDLEAVTTQSIAADLHAIKAHQDRLEARTNTRLRLAELAVTLPEGSRLLTASLLTDYATREASHQAQTLTSALLRQLSSWPPQPATTTDSIPKKWEPELAVGADGEKACRRKIRDSMLGHWSPSPDEALPDGPADFARYGHAAFDIAKGLALSVIQAAYQLAASKPDIAMLGTLTERIHRSSPTGAPADPGELVRGVCTNPVLREGSLEDAAAKLACDYVKHFAVPADAWAELGEVFVTGEQTFRRLAANASRSPTDAQSDSLPAQESTAASQLTTYLNYLGPPTSSRVVAMKLFDMAATQRAMLPAETDIEQSLELVQVSADCRCLLAHDWQTAQQKLTGMQFHHFGAFYKRSWRANDWMWGRLDGAGWLVHVLLDPRRVLRLVRAREGADASEAGSRWFLGRLKQLGALDFPSPGYRLPASGDGSDHYLTENMVLKELEFLDDPKMAIPPSIPRTSLWLAQAWQQRVLDEELDGLANSVLDPQPGQRPDWSPTVSRTWATKVLAASPGSAKYALLNQDPVAKETLGTDKGSPLMAQTITKTAATASAAAGSVRQLPSVLKPPVITLQTLALGGYRAVSLSKGIAKWSLTVGAALLVLGVAATTQSATVAGVTGLIMAGTGGYLIVLATWQFSSRLLFALLSVTLVGAVLALSAPFVRRLLFGADEDPGLMVCLVYWFGERWWHPLIGVGAVALAIAVIVAAKPGRK</sequence>
<name>A0A975JUV9_9MYCO</name>
<accession>A0A975JUV9</accession>
<organism evidence="5 6">
    <name type="scientific">Mycobacterium spongiae</name>
    <dbReference type="NCBI Taxonomy" id="886343"/>
    <lineage>
        <taxon>Bacteria</taxon>
        <taxon>Bacillati</taxon>
        <taxon>Actinomycetota</taxon>
        <taxon>Actinomycetes</taxon>
        <taxon>Mycobacteriales</taxon>
        <taxon>Mycobacteriaceae</taxon>
        <taxon>Mycobacterium</taxon>
    </lineage>
</organism>
<feature type="short sequence motif" description="DGA/G" evidence="2">
    <location>
        <begin position="276"/>
        <end position="278"/>
    </location>
</feature>
<dbReference type="SUPFAM" id="SSF52151">
    <property type="entry name" value="FabD/lysophospholipase-like"/>
    <property type="match status" value="1"/>
</dbReference>
<keyword evidence="3" id="KW-1133">Transmembrane helix</keyword>
<dbReference type="InterPro" id="IPR016035">
    <property type="entry name" value="Acyl_Trfase/lysoPLipase"/>
</dbReference>
<feature type="short sequence motif" description="GXSXG" evidence="2">
    <location>
        <begin position="90"/>
        <end position="94"/>
    </location>
</feature>
<dbReference type="AlphaFoldDB" id="A0A975JUV9"/>
<keyword evidence="2" id="KW-0442">Lipid degradation</keyword>
<keyword evidence="3" id="KW-0472">Membrane</keyword>
<feature type="active site" description="Nucleophile" evidence="2">
    <location>
        <position position="92"/>
    </location>
</feature>
<keyword evidence="6" id="KW-1185">Reference proteome</keyword>
<evidence type="ECO:0000256" key="1">
    <source>
        <dbReference type="ARBA" id="ARBA00023098"/>
    </source>
</evidence>
<keyword evidence="3" id="KW-0812">Transmembrane</keyword>
<dbReference type="KEGG" id="mspg:F6B93_02700"/>
<feature type="transmembrane region" description="Helical" evidence="3">
    <location>
        <begin position="1021"/>
        <end position="1041"/>
    </location>
</feature>
<dbReference type="InterPro" id="IPR024282">
    <property type="entry name" value="DUF3376"/>
</dbReference>
<dbReference type="Pfam" id="PF01734">
    <property type="entry name" value="Patatin"/>
    <property type="match status" value="1"/>
</dbReference>
<dbReference type="RefSeq" id="WP_211697613.1">
    <property type="nucleotide sequence ID" value="NZ_CP046600.1"/>
</dbReference>
<dbReference type="Proteomes" id="UP000682202">
    <property type="component" value="Chromosome"/>
</dbReference>